<organism evidence="6 7">
    <name type="scientific">Ancylobacter tetraedralis</name>
    <dbReference type="NCBI Taxonomy" id="217068"/>
    <lineage>
        <taxon>Bacteria</taxon>
        <taxon>Pseudomonadati</taxon>
        <taxon>Pseudomonadota</taxon>
        <taxon>Alphaproteobacteria</taxon>
        <taxon>Hyphomicrobiales</taxon>
        <taxon>Xanthobacteraceae</taxon>
        <taxon>Ancylobacter</taxon>
    </lineage>
</organism>
<dbReference type="Pfam" id="PF18348">
    <property type="entry name" value="SH3_16"/>
    <property type="match status" value="1"/>
</dbReference>
<dbReference type="InterPro" id="IPR038765">
    <property type="entry name" value="Papain-like_cys_pep_sf"/>
</dbReference>
<comment type="caution">
    <text evidence="6">The sequence shown here is derived from an EMBL/GenBank/DDBJ whole genome shotgun (WGS) entry which is preliminary data.</text>
</comment>
<gene>
    <name evidence="6" type="ORF">FHS55_004108</name>
</gene>
<keyword evidence="7" id="KW-1185">Reference proteome</keyword>
<dbReference type="PROSITE" id="PS51935">
    <property type="entry name" value="NLPC_P60"/>
    <property type="match status" value="1"/>
</dbReference>
<dbReference type="InterPro" id="IPR000064">
    <property type="entry name" value="NLP_P60_dom"/>
</dbReference>
<dbReference type="GO" id="GO:0008234">
    <property type="term" value="F:cysteine-type peptidase activity"/>
    <property type="evidence" value="ECO:0007669"/>
    <property type="project" value="UniProtKB-KW"/>
</dbReference>
<dbReference type="Gene3D" id="3.90.1720.10">
    <property type="entry name" value="endopeptidase domain like (from Nostoc punctiforme)"/>
    <property type="match status" value="1"/>
</dbReference>
<proteinExistence type="inferred from homology"/>
<evidence type="ECO:0000259" key="5">
    <source>
        <dbReference type="PROSITE" id="PS51935"/>
    </source>
</evidence>
<sequence length="283" mass="30017">MTLDPRLTPARPDLAAAHLRGVVDAARFIEGKRWRVRAVSAPVRREPSPEASLTTEALSGETVMVYETTPEGWAWGQLEADLYVGWLPVGALAAPGAPVTHKVAALRTPVFPGPSIKLPPRELLSFGSRVGVVEMRERFAVTQDGGFLFSGHLAPLDAVEEDFVTVAARFLGAAYLWGGRSSLGLDCSGLVQVSLAAAGIAAPRDSDMQERALGAPVAFDGDIAVLERGDLVFWPGHVGIVEDGSTLLHATAAFMSVVREPLAGALARIEAASAPVRSVRRLR</sequence>
<dbReference type="Gene3D" id="2.30.30.40">
    <property type="entry name" value="SH3 Domains"/>
    <property type="match status" value="1"/>
</dbReference>
<accession>A0A839ZF63</accession>
<reference evidence="6 7" key="1">
    <citation type="submission" date="2020-08" db="EMBL/GenBank/DDBJ databases">
        <title>Genomic Encyclopedia of Type Strains, Phase IV (KMG-IV): sequencing the most valuable type-strain genomes for metagenomic binning, comparative biology and taxonomic classification.</title>
        <authorList>
            <person name="Goeker M."/>
        </authorList>
    </citation>
    <scope>NUCLEOTIDE SEQUENCE [LARGE SCALE GENOMIC DNA]</scope>
    <source>
        <strain evidence="6 7">DSM 5895</strain>
    </source>
</reference>
<dbReference type="PANTHER" id="PTHR47359">
    <property type="entry name" value="PEPTIDOGLYCAN DL-ENDOPEPTIDASE CWLO"/>
    <property type="match status" value="1"/>
</dbReference>
<dbReference type="PANTHER" id="PTHR47359:SF3">
    <property type="entry name" value="NLP_P60 DOMAIN-CONTAINING PROTEIN-RELATED"/>
    <property type="match status" value="1"/>
</dbReference>
<dbReference type="InterPro" id="IPR051794">
    <property type="entry name" value="PG_Endopeptidase_C40"/>
</dbReference>
<dbReference type="GO" id="GO:0006508">
    <property type="term" value="P:proteolysis"/>
    <property type="evidence" value="ECO:0007669"/>
    <property type="project" value="UniProtKB-KW"/>
</dbReference>
<keyword evidence="2" id="KW-0645">Protease</keyword>
<evidence type="ECO:0000256" key="2">
    <source>
        <dbReference type="ARBA" id="ARBA00022670"/>
    </source>
</evidence>
<evidence type="ECO:0000256" key="3">
    <source>
        <dbReference type="ARBA" id="ARBA00022801"/>
    </source>
</evidence>
<evidence type="ECO:0000313" key="7">
    <source>
        <dbReference type="Proteomes" id="UP000533469"/>
    </source>
</evidence>
<dbReference type="RefSeq" id="WP_183191609.1">
    <property type="nucleotide sequence ID" value="NZ_JACICD010000011.1"/>
</dbReference>
<comment type="similarity">
    <text evidence="1">Belongs to the peptidase C40 family.</text>
</comment>
<evidence type="ECO:0000256" key="4">
    <source>
        <dbReference type="ARBA" id="ARBA00022807"/>
    </source>
</evidence>
<dbReference type="InterPro" id="IPR041382">
    <property type="entry name" value="SH3_16"/>
</dbReference>
<dbReference type="Proteomes" id="UP000533469">
    <property type="component" value="Unassembled WGS sequence"/>
</dbReference>
<keyword evidence="4" id="KW-0788">Thiol protease</keyword>
<feature type="domain" description="NlpC/P60" evidence="5">
    <location>
        <begin position="157"/>
        <end position="283"/>
    </location>
</feature>
<dbReference type="AlphaFoldDB" id="A0A839ZF63"/>
<dbReference type="Pfam" id="PF00877">
    <property type="entry name" value="NLPC_P60"/>
    <property type="match status" value="1"/>
</dbReference>
<dbReference type="SUPFAM" id="SSF54001">
    <property type="entry name" value="Cysteine proteinases"/>
    <property type="match status" value="1"/>
</dbReference>
<protein>
    <submittedName>
        <fullName evidence="6">Cell wall-associated NlpC family hydrolase</fullName>
    </submittedName>
</protein>
<name>A0A839ZF63_9HYPH</name>
<evidence type="ECO:0000256" key="1">
    <source>
        <dbReference type="ARBA" id="ARBA00007074"/>
    </source>
</evidence>
<dbReference type="EMBL" id="JACICD010000011">
    <property type="protein sequence ID" value="MBB3773471.1"/>
    <property type="molecule type" value="Genomic_DNA"/>
</dbReference>
<evidence type="ECO:0000313" key="6">
    <source>
        <dbReference type="EMBL" id="MBB3773471.1"/>
    </source>
</evidence>
<keyword evidence="3 6" id="KW-0378">Hydrolase</keyword>